<reference evidence="10 11" key="1">
    <citation type="submission" date="2019-12" db="EMBL/GenBank/DDBJ databases">
        <title>Genome sequenceing of Clostridium bovifaecis.</title>
        <authorList>
            <person name="Yao Y."/>
        </authorList>
    </citation>
    <scope>NUCLEOTIDE SEQUENCE [LARGE SCALE GENOMIC DNA]</scope>
    <source>
        <strain evidence="10 11">BXX</strain>
    </source>
</reference>
<dbReference type="PROSITE" id="PS51085">
    <property type="entry name" value="2FE2S_FER_2"/>
    <property type="match status" value="1"/>
</dbReference>
<dbReference type="Pfam" id="PF13510">
    <property type="entry name" value="Fer2_4"/>
    <property type="match status" value="1"/>
</dbReference>
<dbReference type="InterPro" id="IPR001041">
    <property type="entry name" value="2Fe-2S_ferredoxin-type"/>
</dbReference>
<proteinExistence type="predicted"/>
<feature type="domain" description="4Fe-4S ferredoxin-type" evidence="9">
    <location>
        <begin position="154"/>
        <end position="184"/>
    </location>
</feature>
<dbReference type="GO" id="GO:0051539">
    <property type="term" value="F:4 iron, 4 sulfur cluster binding"/>
    <property type="evidence" value="ECO:0007669"/>
    <property type="project" value="UniProtKB-KW"/>
</dbReference>
<dbReference type="InterPro" id="IPR036010">
    <property type="entry name" value="2Fe-2S_ferredoxin-like_sf"/>
</dbReference>
<dbReference type="PANTHER" id="PTHR24960">
    <property type="entry name" value="PHOTOSYSTEM I IRON-SULFUR CENTER-RELATED"/>
    <property type="match status" value="1"/>
</dbReference>
<evidence type="ECO:0000313" key="10">
    <source>
        <dbReference type="EMBL" id="QGU94053.1"/>
    </source>
</evidence>
<gene>
    <name evidence="10" type="ORF">GOM49_01900</name>
</gene>
<dbReference type="PROSITE" id="PS51379">
    <property type="entry name" value="4FE4S_FER_2"/>
    <property type="match status" value="2"/>
</dbReference>
<dbReference type="InterPro" id="IPR017896">
    <property type="entry name" value="4Fe4S_Fe-S-bd"/>
</dbReference>
<evidence type="ECO:0000256" key="5">
    <source>
        <dbReference type="ARBA" id="ARBA00022737"/>
    </source>
</evidence>
<dbReference type="Proteomes" id="UP000422764">
    <property type="component" value="Chromosome"/>
</dbReference>
<evidence type="ECO:0000256" key="2">
    <source>
        <dbReference type="ARBA" id="ARBA00013529"/>
    </source>
</evidence>
<keyword evidence="5" id="KW-0677">Repeat</keyword>
<dbReference type="Gene3D" id="3.30.70.20">
    <property type="match status" value="1"/>
</dbReference>
<evidence type="ECO:0000313" key="11">
    <source>
        <dbReference type="Proteomes" id="UP000422764"/>
    </source>
</evidence>
<evidence type="ECO:0000256" key="6">
    <source>
        <dbReference type="ARBA" id="ARBA00023004"/>
    </source>
</evidence>
<name>A0A6I6ENM8_9CLOT</name>
<organism evidence="10 11">
    <name type="scientific">Clostridium bovifaecis</name>
    <dbReference type="NCBI Taxonomy" id="2184719"/>
    <lineage>
        <taxon>Bacteria</taxon>
        <taxon>Bacillati</taxon>
        <taxon>Bacillota</taxon>
        <taxon>Clostridia</taxon>
        <taxon>Eubacteriales</taxon>
        <taxon>Clostridiaceae</taxon>
        <taxon>Clostridium</taxon>
    </lineage>
</organism>
<keyword evidence="3" id="KW-0004">4Fe-4S</keyword>
<keyword evidence="7" id="KW-0411">Iron-sulfur</keyword>
<sequence length="247" mass="27528">MKVIIDGKECEANRGEYLLAVARRNGIEIPTLCHSDAIPGLGSCRLCIVEVIENGWSKVVTSCIFPITREVEVLTNSEKIKRMRKNIVMLLSAEAPNSEKIKELREEYGVPEPKRFHVDNTEKCMLCGLCAKACEELGSSAISTVDRGVNKKVSTPYDEPSAECIGCGACAFVCPTDAIDIKDSEGKRVIWGKSFEMLKCECCGKEFATKEQYEYAHKKSGEKEYSILCDKCKKKLKADQFKEIYGV</sequence>
<dbReference type="EMBL" id="CP046522">
    <property type="protein sequence ID" value="QGU94053.1"/>
    <property type="molecule type" value="Genomic_DNA"/>
</dbReference>
<evidence type="ECO:0000256" key="3">
    <source>
        <dbReference type="ARBA" id="ARBA00022485"/>
    </source>
</evidence>
<dbReference type="CDD" id="cd00207">
    <property type="entry name" value="fer2"/>
    <property type="match status" value="1"/>
</dbReference>
<comment type="function">
    <text evidence="1">Ferredoxins are iron-sulfur proteins that transfer electrons in a wide variety of metabolic reactions.</text>
</comment>
<dbReference type="PROSITE" id="PS00198">
    <property type="entry name" value="4FE4S_FER_1"/>
    <property type="match status" value="1"/>
</dbReference>
<evidence type="ECO:0000256" key="7">
    <source>
        <dbReference type="ARBA" id="ARBA00023014"/>
    </source>
</evidence>
<dbReference type="InterPro" id="IPR050157">
    <property type="entry name" value="PSI_iron-sulfur_center"/>
</dbReference>
<dbReference type="FunFam" id="3.30.70.20:FF:000035">
    <property type="entry name" value="Iron hydrogenase 1"/>
    <property type="match status" value="1"/>
</dbReference>
<dbReference type="PANTHER" id="PTHR24960:SF84">
    <property type="entry name" value="HYDROGENASE SUBUNIT"/>
    <property type="match status" value="1"/>
</dbReference>
<feature type="domain" description="4Fe-4S ferredoxin-type" evidence="9">
    <location>
        <begin position="114"/>
        <end position="147"/>
    </location>
</feature>
<evidence type="ECO:0000256" key="1">
    <source>
        <dbReference type="ARBA" id="ARBA00003532"/>
    </source>
</evidence>
<dbReference type="GO" id="GO:0046872">
    <property type="term" value="F:metal ion binding"/>
    <property type="evidence" value="ECO:0007669"/>
    <property type="project" value="UniProtKB-KW"/>
</dbReference>
<evidence type="ECO:0000259" key="9">
    <source>
        <dbReference type="PROSITE" id="PS51379"/>
    </source>
</evidence>
<dbReference type="AlphaFoldDB" id="A0A6I6ENM8"/>
<keyword evidence="11" id="KW-1185">Reference proteome</keyword>
<dbReference type="SUPFAM" id="SSF54862">
    <property type="entry name" value="4Fe-4S ferredoxins"/>
    <property type="match status" value="1"/>
</dbReference>
<keyword evidence="6" id="KW-0408">Iron</keyword>
<dbReference type="Pfam" id="PF14697">
    <property type="entry name" value="Fer4_21"/>
    <property type="match status" value="1"/>
</dbReference>
<dbReference type="Gene3D" id="3.10.20.740">
    <property type="match status" value="1"/>
</dbReference>
<dbReference type="InterPro" id="IPR017900">
    <property type="entry name" value="4Fe4S_Fe_S_CS"/>
</dbReference>
<feature type="domain" description="2Fe-2S ferredoxin-type" evidence="8">
    <location>
        <begin position="1"/>
        <end position="79"/>
    </location>
</feature>
<keyword evidence="4" id="KW-0479">Metal-binding</keyword>
<evidence type="ECO:0000256" key="4">
    <source>
        <dbReference type="ARBA" id="ARBA00022723"/>
    </source>
</evidence>
<protein>
    <recommendedName>
        <fullName evidence="2">Ferredoxin</fullName>
    </recommendedName>
</protein>
<evidence type="ECO:0000259" key="8">
    <source>
        <dbReference type="PROSITE" id="PS51085"/>
    </source>
</evidence>
<accession>A0A6I6ENM8</accession>
<dbReference type="SUPFAM" id="SSF54292">
    <property type="entry name" value="2Fe-2S ferredoxin-like"/>
    <property type="match status" value="1"/>
</dbReference>